<gene>
    <name evidence="1" type="ORF">EUGRSUZ_C03410</name>
</gene>
<reference evidence="1" key="1">
    <citation type="submission" date="2013-07" db="EMBL/GenBank/DDBJ databases">
        <title>The genome of Eucalyptus grandis.</title>
        <authorList>
            <person name="Schmutz J."/>
            <person name="Hayes R."/>
            <person name="Myburg A."/>
            <person name="Tuskan G."/>
            <person name="Grattapaglia D."/>
            <person name="Rokhsar D.S."/>
        </authorList>
    </citation>
    <scope>NUCLEOTIDE SEQUENCE</scope>
    <source>
        <tissue evidence="1">Leaf extractions</tissue>
    </source>
</reference>
<name>A0A059CV49_EUCGR</name>
<dbReference type="AlphaFoldDB" id="A0A059CV49"/>
<organism evidence="1">
    <name type="scientific">Eucalyptus grandis</name>
    <name type="common">Flooded gum</name>
    <dbReference type="NCBI Taxonomy" id="71139"/>
    <lineage>
        <taxon>Eukaryota</taxon>
        <taxon>Viridiplantae</taxon>
        <taxon>Streptophyta</taxon>
        <taxon>Embryophyta</taxon>
        <taxon>Tracheophyta</taxon>
        <taxon>Spermatophyta</taxon>
        <taxon>Magnoliopsida</taxon>
        <taxon>eudicotyledons</taxon>
        <taxon>Gunneridae</taxon>
        <taxon>Pentapetalae</taxon>
        <taxon>rosids</taxon>
        <taxon>malvids</taxon>
        <taxon>Myrtales</taxon>
        <taxon>Myrtaceae</taxon>
        <taxon>Myrtoideae</taxon>
        <taxon>Eucalypteae</taxon>
        <taxon>Eucalyptus</taxon>
    </lineage>
</organism>
<evidence type="ECO:0000313" key="1">
    <source>
        <dbReference type="EMBL" id="KCW82041.1"/>
    </source>
</evidence>
<sequence length="75" mass="8481">MTMAHGVANGIGQALQAQMASQSCFGQGRFRDLGSVEIVHTADKLTMKTTNACRRARRRRQDQLVARMVKYRSRR</sequence>
<dbReference type="InParanoid" id="A0A059CV49"/>
<dbReference type="Gramene" id="KCW82041">
    <property type="protein sequence ID" value="KCW82041"/>
    <property type="gene ID" value="EUGRSUZ_C03410"/>
</dbReference>
<protein>
    <submittedName>
        <fullName evidence="1">Uncharacterized protein</fullName>
    </submittedName>
</protein>
<accession>A0A059CV49</accession>
<dbReference type="EMBL" id="KK198755">
    <property type="protein sequence ID" value="KCW82041.1"/>
    <property type="molecule type" value="Genomic_DNA"/>
</dbReference>
<proteinExistence type="predicted"/>